<comment type="caution">
    <text evidence="2">The sequence shown here is derived from an EMBL/GenBank/DDBJ whole genome shotgun (WGS) entry which is preliminary data.</text>
</comment>
<accession>A0ABS1U0U5</accession>
<organism evidence="2 3">
    <name type="scientific">Belnapia arida</name>
    <dbReference type="NCBI Taxonomy" id="2804533"/>
    <lineage>
        <taxon>Bacteria</taxon>
        <taxon>Pseudomonadati</taxon>
        <taxon>Pseudomonadota</taxon>
        <taxon>Alphaproteobacteria</taxon>
        <taxon>Acetobacterales</taxon>
        <taxon>Roseomonadaceae</taxon>
        <taxon>Belnapia</taxon>
    </lineage>
</organism>
<evidence type="ECO:0000256" key="1">
    <source>
        <dbReference type="SAM" id="MobiDB-lite"/>
    </source>
</evidence>
<feature type="region of interest" description="Disordered" evidence="1">
    <location>
        <begin position="1"/>
        <end position="52"/>
    </location>
</feature>
<reference evidence="2 3" key="1">
    <citation type="submission" date="2021-01" db="EMBL/GenBank/DDBJ databases">
        <title>Belnapia mucosa sp. nov. and Belnapia arida sp. nov., isolated from the Tabernas Desert (Almeria, Spain).</title>
        <authorList>
            <person name="Molina-Menor E."/>
            <person name="Vidal-Verdu A."/>
            <person name="Calonge A."/>
            <person name="Satari L."/>
            <person name="Pereto J."/>
            <person name="Porcar M."/>
        </authorList>
    </citation>
    <scope>NUCLEOTIDE SEQUENCE [LARGE SCALE GENOMIC DNA]</scope>
    <source>
        <strain evidence="2 3">T18</strain>
    </source>
</reference>
<dbReference type="EMBL" id="JAETWB010000003">
    <property type="protein sequence ID" value="MBL6078304.1"/>
    <property type="molecule type" value="Genomic_DNA"/>
</dbReference>
<name>A0ABS1U0U5_9PROT</name>
<protein>
    <submittedName>
        <fullName evidence="2">Uncharacterized protein</fullName>
    </submittedName>
</protein>
<dbReference type="Proteomes" id="UP000660885">
    <property type="component" value="Unassembled WGS sequence"/>
</dbReference>
<sequence>MPSHTQDRPDKTRDANVEAAVEDTFPASDPVGHTAEHGSRAVPAEDMMPSRVSSQAAGLASFTVPFPSQESAKLALETLVREGPVDRRCAEITHEGGQTTLRVSAPEADVARLKSMLENSPSAT</sequence>
<evidence type="ECO:0000313" key="2">
    <source>
        <dbReference type="EMBL" id="MBL6078304.1"/>
    </source>
</evidence>
<gene>
    <name evidence="2" type="ORF">JMJ56_09830</name>
</gene>
<feature type="compositionally biased region" description="Basic and acidic residues" evidence="1">
    <location>
        <begin position="1"/>
        <end position="16"/>
    </location>
</feature>
<proteinExistence type="predicted"/>
<keyword evidence="3" id="KW-1185">Reference proteome</keyword>
<dbReference type="RefSeq" id="WP_202831458.1">
    <property type="nucleotide sequence ID" value="NZ_JAETWB010000003.1"/>
</dbReference>
<evidence type="ECO:0000313" key="3">
    <source>
        <dbReference type="Proteomes" id="UP000660885"/>
    </source>
</evidence>